<accession>A0ABT6FG73</accession>
<evidence type="ECO:0000313" key="1">
    <source>
        <dbReference type="EMBL" id="MDG3006524.1"/>
    </source>
</evidence>
<gene>
    <name evidence="1" type="ORF">PZE19_22360</name>
</gene>
<dbReference type="Proteomes" id="UP001216907">
    <property type="component" value="Unassembled WGS sequence"/>
</dbReference>
<sequence length="138" mass="14534">MRAARYATFILIATAGVLGVAGREACGQTASPWGVSSSASGYGDHAEWLPKAAAAGVRTVRLFPEWGALEPKKGEFQWQSADTLVGAASANRIELEAVLMGGARWAGGKPHAFPMANLADWSDFVAAAAGRYRGKVRR</sequence>
<dbReference type="InterPro" id="IPR017853">
    <property type="entry name" value="GH"/>
</dbReference>
<protein>
    <recommendedName>
        <fullName evidence="3">Glycoside hydrolase family 42 N-terminal domain-containing protein</fullName>
    </recommendedName>
</protein>
<dbReference type="Gene3D" id="3.20.20.80">
    <property type="entry name" value="Glycosidases"/>
    <property type="match status" value="1"/>
</dbReference>
<dbReference type="SUPFAM" id="SSF51445">
    <property type="entry name" value="(Trans)glycosidases"/>
    <property type="match status" value="1"/>
</dbReference>
<keyword evidence="2" id="KW-1185">Reference proteome</keyword>
<organism evidence="1 2">
    <name type="scientific">Paludisphaera mucosa</name>
    <dbReference type="NCBI Taxonomy" id="3030827"/>
    <lineage>
        <taxon>Bacteria</taxon>
        <taxon>Pseudomonadati</taxon>
        <taxon>Planctomycetota</taxon>
        <taxon>Planctomycetia</taxon>
        <taxon>Isosphaerales</taxon>
        <taxon>Isosphaeraceae</taxon>
        <taxon>Paludisphaera</taxon>
    </lineage>
</organism>
<dbReference type="EMBL" id="JARRAG010000002">
    <property type="protein sequence ID" value="MDG3006524.1"/>
    <property type="molecule type" value="Genomic_DNA"/>
</dbReference>
<dbReference type="PANTHER" id="PTHR12631">
    <property type="entry name" value="ALPHA-L-IDURONIDASE"/>
    <property type="match status" value="1"/>
</dbReference>
<reference evidence="1 2" key="1">
    <citation type="submission" date="2023-03" db="EMBL/GenBank/DDBJ databases">
        <title>Paludisphaera mucosa sp. nov. a novel planctomycete from northern fen.</title>
        <authorList>
            <person name="Ivanova A."/>
        </authorList>
    </citation>
    <scope>NUCLEOTIDE SEQUENCE [LARGE SCALE GENOMIC DNA]</scope>
    <source>
        <strain evidence="1 2">Pla2</strain>
    </source>
</reference>
<comment type="caution">
    <text evidence="1">The sequence shown here is derived from an EMBL/GenBank/DDBJ whole genome shotgun (WGS) entry which is preliminary data.</text>
</comment>
<dbReference type="InterPro" id="IPR051923">
    <property type="entry name" value="Glycosyl_Hydrolase_39"/>
</dbReference>
<name>A0ABT6FG73_9BACT</name>
<evidence type="ECO:0008006" key="3">
    <source>
        <dbReference type="Google" id="ProtNLM"/>
    </source>
</evidence>
<proteinExistence type="predicted"/>
<dbReference type="RefSeq" id="WP_277862820.1">
    <property type="nucleotide sequence ID" value="NZ_JARRAG010000002.1"/>
</dbReference>
<evidence type="ECO:0000313" key="2">
    <source>
        <dbReference type="Proteomes" id="UP001216907"/>
    </source>
</evidence>
<dbReference type="PANTHER" id="PTHR12631:SF10">
    <property type="entry name" value="BETA-XYLOSIDASE-LIKE PROTEIN-RELATED"/>
    <property type="match status" value="1"/>
</dbReference>